<accession>A2E0S7</accession>
<dbReference type="InParanoid" id="A2E0S7"/>
<dbReference type="RefSeq" id="XP_001325905.1">
    <property type="nucleotide sequence ID" value="XM_001325870.1"/>
</dbReference>
<dbReference type="SMR" id="A2E0S7"/>
<proteinExistence type="predicted"/>
<dbReference type="EMBL" id="DS113281">
    <property type="protein sequence ID" value="EAY13682.1"/>
    <property type="molecule type" value="Genomic_DNA"/>
</dbReference>
<organism evidence="2 3">
    <name type="scientific">Trichomonas vaginalis (strain ATCC PRA-98 / G3)</name>
    <dbReference type="NCBI Taxonomy" id="412133"/>
    <lineage>
        <taxon>Eukaryota</taxon>
        <taxon>Metamonada</taxon>
        <taxon>Parabasalia</taxon>
        <taxon>Trichomonadida</taxon>
        <taxon>Trichomonadidae</taxon>
        <taxon>Trichomonas</taxon>
    </lineage>
</organism>
<name>A2E0S7_TRIV3</name>
<dbReference type="AlphaFoldDB" id="A2E0S7"/>
<feature type="region of interest" description="Disordered" evidence="1">
    <location>
        <begin position="1"/>
        <end position="25"/>
    </location>
</feature>
<evidence type="ECO:0000256" key="1">
    <source>
        <dbReference type="SAM" id="MobiDB-lite"/>
    </source>
</evidence>
<feature type="compositionally biased region" description="Basic and acidic residues" evidence="1">
    <location>
        <begin position="1"/>
        <end position="12"/>
    </location>
</feature>
<keyword evidence="3" id="KW-1185">Reference proteome</keyword>
<evidence type="ECO:0000313" key="2">
    <source>
        <dbReference type="EMBL" id="EAY13682.1"/>
    </source>
</evidence>
<evidence type="ECO:0000313" key="3">
    <source>
        <dbReference type="Proteomes" id="UP000001542"/>
    </source>
</evidence>
<reference evidence="2" key="2">
    <citation type="journal article" date="2007" name="Science">
        <title>Draft genome sequence of the sexually transmitted pathogen Trichomonas vaginalis.</title>
        <authorList>
            <person name="Carlton J.M."/>
            <person name="Hirt R.P."/>
            <person name="Silva J.C."/>
            <person name="Delcher A.L."/>
            <person name="Schatz M."/>
            <person name="Zhao Q."/>
            <person name="Wortman J.R."/>
            <person name="Bidwell S.L."/>
            <person name="Alsmark U.C.M."/>
            <person name="Besteiro S."/>
            <person name="Sicheritz-Ponten T."/>
            <person name="Noel C.J."/>
            <person name="Dacks J.B."/>
            <person name="Foster P.G."/>
            <person name="Simillion C."/>
            <person name="Van de Peer Y."/>
            <person name="Miranda-Saavedra D."/>
            <person name="Barton G.J."/>
            <person name="Westrop G.D."/>
            <person name="Mueller S."/>
            <person name="Dessi D."/>
            <person name="Fiori P.L."/>
            <person name="Ren Q."/>
            <person name="Paulsen I."/>
            <person name="Zhang H."/>
            <person name="Bastida-Corcuera F.D."/>
            <person name="Simoes-Barbosa A."/>
            <person name="Brown M.T."/>
            <person name="Hayes R.D."/>
            <person name="Mukherjee M."/>
            <person name="Okumura C.Y."/>
            <person name="Schneider R."/>
            <person name="Smith A.J."/>
            <person name="Vanacova S."/>
            <person name="Villalvazo M."/>
            <person name="Haas B.J."/>
            <person name="Pertea M."/>
            <person name="Feldblyum T.V."/>
            <person name="Utterback T.R."/>
            <person name="Shu C.L."/>
            <person name="Osoegawa K."/>
            <person name="de Jong P.J."/>
            <person name="Hrdy I."/>
            <person name="Horvathova L."/>
            <person name="Zubacova Z."/>
            <person name="Dolezal P."/>
            <person name="Malik S.B."/>
            <person name="Logsdon J.M. Jr."/>
            <person name="Henze K."/>
            <person name="Gupta A."/>
            <person name="Wang C.C."/>
            <person name="Dunne R.L."/>
            <person name="Upcroft J.A."/>
            <person name="Upcroft P."/>
            <person name="White O."/>
            <person name="Salzberg S.L."/>
            <person name="Tang P."/>
            <person name="Chiu C.-H."/>
            <person name="Lee Y.-S."/>
            <person name="Embley T.M."/>
            <person name="Coombs G.H."/>
            <person name="Mottram J.C."/>
            <person name="Tachezy J."/>
            <person name="Fraser-Liggett C.M."/>
            <person name="Johnson P.J."/>
        </authorList>
    </citation>
    <scope>NUCLEOTIDE SEQUENCE [LARGE SCALE GENOMIC DNA]</scope>
    <source>
        <strain evidence="2">G3</strain>
    </source>
</reference>
<reference evidence="2" key="1">
    <citation type="submission" date="2006-10" db="EMBL/GenBank/DDBJ databases">
        <authorList>
            <person name="Amadeo P."/>
            <person name="Zhao Q."/>
            <person name="Wortman J."/>
            <person name="Fraser-Liggett C."/>
            <person name="Carlton J."/>
        </authorList>
    </citation>
    <scope>NUCLEOTIDE SEQUENCE</scope>
    <source>
        <strain evidence="2">G3</strain>
    </source>
</reference>
<dbReference type="VEuPathDB" id="TrichDB:TVAG_371540"/>
<dbReference type="KEGG" id="tva:4771664"/>
<sequence>MSTPCEEIHNEAIPEDNDEESSSSYSYYSYSSTYKINNMEITPLKDFPVFEDYKLEHQNNAPKNESTIERNNSEHFPQPESPKEQSTPEEDHYESDNSSSNDENKPMKIEAMWIEKVHEDMLLFYDEPNGKLILPSNNAYYPPVKRIVYDEKGNAFKAHYPKAYTNTQKMIQKTNKFNRKVLKPISNKLSKLGDKLNRGARKMAKGIQDLNKDD</sequence>
<gene>
    <name evidence="2" type="ORF">TVAG_371540</name>
</gene>
<feature type="region of interest" description="Disordered" evidence="1">
    <location>
        <begin position="56"/>
        <end position="105"/>
    </location>
</feature>
<protein>
    <submittedName>
        <fullName evidence="2">Uncharacterized protein</fullName>
    </submittedName>
</protein>
<dbReference type="VEuPathDB" id="TrichDB:TVAGG3_0325440"/>
<dbReference type="Proteomes" id="UP000001542">
    <property type="component" value="Unassembled WGS sequence"/>
</dbReference>